<evidence type="ECO:0000313" key="1">
    <source>
        <dbReference type="EMBL" id="AUX43805.1"/>
    </source>
</evidence>
<dbReference type="RefSeq" id="WP_234023985.1">
    <property type="nucleotide sequence ID" value="NZ_CP012673.1"/>
</dbReference>
<gene>
    <name evidence="1" type="ORF">SOCE26_052600</name>
</gene>
<accession>A0A2L0EX15</accession>
<proteinExistence type="predicted"/>
<organism evidence="1 2">
    <name type="scientific">Sorangium cellulosum</name>
    <name type="common">Polyangium cellulosum</name>
    <dbReference type="NCBI Taxonomy" id="56"/>
    <lineage>
        <taxon>Bacteria</taxon>
        <taxon>Pseudomonadati</taxon>
        <taxon>Myxococcota</taxon>
        <taxon>Polyangia</taxon>
        <taxon>Polyangiales</taxon>
        <taxon>Polyangiaceae</taxon>
        <taxon>Sorangium</taxon>
    </lineage>
</organism>
<protein>
    <submittedName>
        <fullName evidence="1">Uncharacterized protein</fullName>
    </submittedName>
</protein>
<evidence type="ECO:0000313" key="2">
    <source>
        <dbReference type="Proteomes" id="UP000238348"/>
    </source>
</evidence>
<dbReference type="AlphaFoldDB" id="A0A2L0EX15"/>
<dbReference type="EMBL" id="CP012673">
    <property type="protein sequence ID" value="AUX43805.1"/>
    <property type="molecule type" value="Genomic_DNA"/>
</dbReference>
<sequence>MRELLRRVLAFLNAWTVHEFLNLFRNEAKLGAVLGAAEGAGVGDGPETIEVLSWLERGLFGLGSWTRSGWGALSVETPGARRWPDKGRVWTTREAKAQADLALSAAVHVLALCLDVRGAAVSGPVAERRGEAVRRCLFAYVQALGWIALGSQHGDGGPDLDAAARAGVEGVQALWREAGLTPPAAVGEGASVIALQWLRAWAPDVLEGQDARATTVDVDACPGCGALEAEEHRAGCERGEAGGVCESCGAPEGAPCSAGCGTGGFGAWSGDLGDE</sequence>
<name>A0A2L0EX15_SORCE</name>
<dbReference type="Proteomes" id="UP000238348">
    <property type="component" value="Chromosome"/>
</dbReference>
<reference evidence="1 2" key="1">
    <citation type="submission" date="2015-09" db="EMBL/GenBank/DDBJ databases">
        <title>Sorangium comparison.</title>
        <authorList>
            <person name="Zaburannyi N."/>
            <person name="Bunk B."/>
            <person name="Overmann J."/>
            <person name="Mueller R."/>
        </authorList>
    </citation>
    <scope>NUCLEOTIDE SEQUENCE [LARGE SCALE GENOMIC DNA]</scope>
    <source>
        <strain evidence="1 2">So ce26</strain>
    </source>
</reference>